<proteinExistence type="predicted"/>
<dbReference type="eggNOG" id="ENOG502Z9TC">
    <property type="taxonomic scope" value="Bacteria"/>
</dbReference>
<dbReference type="STRING" id="596154.Alide2_3828"/>
<dbReference type="AlphaFoldDB" id="F4GF49"/>
<dbReference type="HOGENOM" id="CLU_086367_0_0_4"/>
<organism evidence="1 2">
    <name type="scientific">Alicycliphilus denitrificans (strain DSM 14773 / CIP 107495 / K601)</name>
    <dbReference type="NCBI Taxonomy" id="596154"/>
    <lineage>
        <taxon>Bacteria</taxon>
        <taxon>Pseudomonadati</taxon>
        <taxon>Pseudomonadota</taxon>
        <taxon>Betaproteobacteria</taxon>
        <taxon>Burkholderiales</taxon>
        <taxon>Comamonadaceae</taxon>
        <taxon>Alicycliphilus</taxon>
    </lineage>
</organism>
<keyword evidence="2" id="KW-1185">Reference proteome</keyword>
<reference evidence="1 2" key="1">
    <citation type="journal article" date="2011" name="J. Bacteriol.">
        <title>Genome Sequences of Alicycliphilus denitrificans Strains BC and K601T.</title>
        <authorList>
            <person name="Oosterkamp M.J."/>
            <person name="Veuskens T."/>
            <person name="Plugge C.M."/>
            <person name="Langenhoff A.A."/>
            <person name="Gerritse J."/>
            <person name="van Berkel W.J."/>
            <person name="Pieper D.H."/>
            <person name="Junca H."/>
            <person name="Goodwin L.A."/>
            <person name="Daligault H.E."/>
            <person name="Bruce D.C."/>
            <person name="Detter J.C."/>
            <person name="Tapia R."/>
            <person name="Han C.S."/>
            <person name="Land M.L."/>
            <person name="Hauser L.J."/>
            <person name="Smidt H."/>
            <person name="Stams A.J."/>
        </authorList>
    </citation>
    <scope>NUCLEOTIDE SEQUENCE [LARGE SCALE GENOMIC DNA]</scope>
    <source>
        <strain evidence="2">DSM 14773 / CIP 107495 / K601</strain>
    </source>
</reference>
<gene>
    <name evidence="1" type="ordered locus">Alide2_3828</name>
</gene>
<reference evidence="1 2" key="2">
    <citation type="submission" date="2011-04" db="EMBL/GenBank/DDBJ databases">
        <title>Complete sequence of chromosome of Alicycliphilus denitrificans K601.</title>
        <authorList>
            <consortium name="US DOE Joint Genome Institute"/>
            <person name="Lucas S."/>
            <person name="Han J."/>
            <person name="Lapidus A."/>
            <person name="Cheng J.-F."/>
            <person name="Goodwin L."/>
            <person name="Pitluck S."/>
            <person name="Peters L."/>
            <person name="Zeytun A."/>
            <person name="Detter J.C."/>
            <person name="Han C."/>
            <person name="Tapia R."/>
            <person name="Land M."/>
            <person name="Hauser L."/>
            <person name="Kyrpides N."/>
            <person name="Ivanova N."/>
            <person name="Mikhailova N."/>
            <person name="Pagani I."/>
            <person name="Oosterkamp M."/>
            <person name="Pieper D."/>
            <person name="van Berkel W."/>
            <person name="Langenhoff A."/>
            <person name="Smidt H."/>
            <person name="Stams A."/>
            <person name="Woyke T."/>
        </authorList>
    </citation>
    <scope>NUCLEOTIDE SEQUENCE [LARGE SCALE GENOMIC DNA]</scope>
    <source>
        <strain evidence="2">DSM 14773 / CIP 107495 / K601</strain>
    </source>
</reference>
<name>F4GF49_ALIDK</name>
<sequence length="211" mass="23128">MSGIAAAMENALATEIANAAARLVVEEGLEWGPAKRRAVRQLGLPARTPLPDNDLVEDAVREYIGLFCADTQPLELRALRELALVWMQRMQAFRPYLGGAVWHGTATRLSDIYIALFCDDPKSAEIALIDHHVDYEPGSMTGLRGELIDVLSMSCRSAALNEEIGVHLLIYDLDDLRGALRLDSRGRAPRGDMGAVRRLLQPMPSSSVPIP</sequence>
<dbReference type="Proteomes" id="UP000007938">
    <property type="component" value="Chromosome"/>
</dbReference>
<dbReference type="KEGG" id="adk:Alide2_3828"/>
<dbReference type="EMBL" id="CP002657">
    <property type="protein sequence ID" value="AEB86153.1"/>
    <property type="molecule type" value="Genomic_DNA"/>
</dbReference>
<accession>F4GF49</accession>
<evidence type="ECO:0000313" key="1">
    <source>
        <dbReference type="EMBL" id="AEB86153.1"/>
    </source>
</evidence>
<protein>
    <submittedName>
        <fullName evidence="1">Uncharacterized protein</fullName>
    </submittedName>
</protein>
<evidence type="ECO:0000313" key="2">
    <source>
        <dbReference type="Proteomes" id="UP000007938"/>
    </source>
</evidence>